<dbReference type="PANTHER" id="PTHR15180">
    <property type="entry name" value="GENERAL TRANSCRIPTION FACTOR 3C POLYPEPTIDE 1"/>
    <property type="match status" value="1"/>
</dbReference>
<dbReference type="GO" id="GO:0000127">
    <property type="term" value="C:transcription factor TFIIIC complex"/>
    <property type="evidence" value="ECO:0007669"/>
    <property type="project" value="InterPro"/>
</dbReference>
<dbReference type="AlphaFoldDB" id="A0A5D2HKZ3"/>
<accession>A0A5D2HKZ3</accession>
<gene>
    <name evidence="1" type="ORF">ES288_A01G117700v1</name>
</gene>
<dbReference type="GO" id="GO:0003677">
    <property type="term" value="F:DNA binding"/>
    <property type="evidence" value="ECO:0007669"/>
    <property type="project" value="InterPro"/>
</dbReference>
<organism evidence="1 2">
    <name type="scientific">Gossypium darwinii</name>
    <name type="common">Darwin's cotton</name>
    <name type="synonym">Gossypium barbadense var. darwinii</name>
    <dbReference type="NCBI Taxonomy" id="34276"/>
    <lineage>
        <taxon>Eukaryota</taxon>
        <taxon>Viridiplantae</taxon>
        <taxon>Streptophyta</taxon>
        <taxon>Embryophyta</taxon>
        <taxon>Tracheophyta</taxon>
        <taxon>Spermatophyta</taxon>
        <taxon>Magnoliopsida</taxon>
        <taxon>eudicotyledons</taxon>
        <taxon>Gunneridae</taxon>
        <taxon>Pentapetalae</taxon>
        <taxon>rosids</taxon>
        <taxon>malvids</taxon>
        <taxon>Malvales</taxon>
        <taxon>Malvaceae</taxon>
        <taxon>Malvoideae</taxon>
        <taxon>Gossypium</taxon>
    </lineage>
</organism>
<dbReference type="Proteomes" id="UP000323506">
    <property type="component" value="Chromosome A01"/>
</dbReference>
<sequence length="265" mass="29937">MSETTFPCNARKRAVIFSAWIHGGKNLMEGGINVTADLQCGDAFQLFISSGALLVFPCLQDEGVGETAKLRRLKRIAEDTEFYDVDMAKKLKSITQGEFISRQEKGFHGIMVSVYSTRFPTSNALELFKDEETYNLELLNDESVTSLDQMKEMLEFRKNVSTALKFGKSPWEAMDGYTEHLLSKLSDEGQGSHFHPELDKAVCTEIRKVGDQGLSIEDVYTLVRIPGEKAPEIIILALQEFVRDQIVYYSLMVKAANNLDQEIWE</sequence>
<reference evidence="1 2" key="1">
    <citation type="submission" date="2019-06" db="EMBL/GenBank/DDBJ databases">
        <title>WGS assembly of Gossypium darwinii.</title>
        <authorList>
            <person name="Chen Z.J."/>
            <person name="Sreedasyam A."/>
            <person name="Ando A."/>
            <person name="Song Q."/>
            <person name="De L."/>
            <person name="Hulse-Kemp A."/>
            <person name="Ding M."/>
            <person name="Ye W."/>
            <person name="Kirkbride R."/>
            <person name="Jenkins J."/>
            <person name="Plott C."/>
            <person name="Lovell J."/>
            <person name="Lin Y.-M."/>
            <person name="Vaughn R."/>
            <person name="Liu B."/>
            <person name="Li W."/>
            <person name="Simpson S."/>
            <person name="Scheffler B."/>
            <person name="Saski C."/>
            <person name="Grover C."/>
            <person name="Hu G."/>
            <person name="Conover J."/>
            <person name="Carlson J."/>
            <person name="Shu S."/>
            <person name="Boston L."/>
            <person name="Williams M."/>
            <person name="Peterson D."/>
            <person name="Mcgee K."/>
            <person name="Jones D."/>
            <person name="Wendel J."/>
            <person name="Stelly D."/>
            <person name="Grimwood J."/>
            <person name="Schmutz J."/>
        </authorList>
    </citation>
    <scope>NUCLEOTIDE SEQUENCE [LARGE SCALE GENOMIC DNA]</scope>
    <source>
        <strain evidence="1">1808015.09</strain>
    </source>
</reference>
<evidence type="ECO:0000313" key="2">
    <source>
        <dbReference type="Proteomes" id="UP000323506"/>
    </source>
</evidence>
<name>A0A5D2HKZ3_GOSDA</name>
<keyword evidence="2" id="KW-1185">Reference proteome</keyword>
<dbReference type="PANTHER" id="PTHR15180:SF1">
    <property type="entry name" value="GENERAL TRANSCRIPTION FACTOR 3C POLYPEPTIDE 1"/>
    <property type="match status" value="1"/>
</dbReference>
<evidence type="ECO:0000313" key="1">
    <source>
        <dbReference type="EMBL" id="TYH30728.1"/>
    </source>
</evidence>
<proteinExistence type="predicted"/>
<dbReference type="GO" id="GO:0006384">
    <property type="term" value="P:transcription initiation at RNA polymerase III promoter"/>
    <property type="evidence" value="ECO:0007669"/>
    <property type="project" value="InterPro"/>
</dbReference>
<dbReference type="EMBL" id="CM017688">
    <property type="protein sequence ID" value="TYH30728.1"/>
    <property type="molecule type" value="Genomic_DNA"/>
</dbReference>
<dbReference type="GO" id="GO:0042791">
    <property type="term" value="P:5S class rRNA transcription by RNA polymerase III"/>
    <property type="evidence" value="ECO:0007669"/>
    <property type="project" value="TreeGrafter"/>
</dbReference>
<protein>
    <submittedName>
        <fullName evidence="1">Uncharacterized protein</fullName>
    </submittedName>
</protein>
<dbReference type="InterPro" id="IPR044210">
    <property type="entry name" value="Tfc3-like"/>
</dbReference>